<protein>
    <submittedName>
        <fullName evidence="1">Uncharacterized protein</fullName>
    </submittedName>
</protein>
<dbReference type="OrthoDB" id="9978173at2759"/>
<accession>A0A8K0PDR1</accession>
<proteinExistence type="predicted"/>
<sequence>MPVTLRMPDCTPRRVYCPGKDSKTTEELFKSYFPDDVRKSKRVLQSSFTNEFLQQNHIHSCSNGFIRAAVDAYSGHHHLTIRPEDVWFAILSQLSFYVNAHAEELRHFFVAHEGQKEVEVVAAGNIYTVNMGQLAHAMTTEMQKHICDPDLRTWVMPNFSTTTDQDRATAAVLMMGSLQKYFKYKIRLMCGLPSITLLGERSDWDEMLLRLDKLSMLGPETTTFMNLLRPILRRFVASFDDLPSPSVYDFWTKIAHHTGGSGPKVVTGWITGFCFWNSMGECLVGSTTAWPNRSRHVGLELDGMAYHAVELSDIPPGHASVPVTVDDNGRTYKTKMVAGSFAQLVTRSGELTRDMEIQELHRRGHSPVVRPEDDPHELLSDSLQPISGWLMYERTTEDDSHTENTGLKGLKGQTAQQSVGQDTLHGDDAAVAQNEAKRAEILAQQQAMALTTKEQIEAQRALMHAQQQAMAEASAKRVIPCTFVSYPRRRKRVKASSSE</sequence>
<evidence type="ECO:0000313" key="1">
    <source>
        <dbReference type="EMBL" id="KAG8625981.1"/>
    </source>
</evidence>
<organism evidence="1 2">
    <name type="scientific">Elsinoe batatas</name>
    <dbReference type="NCBI Taxonomy" id="2601811"/>
    <lineage>
        <taxon>Eukaryota</taxon>
        <taxon>Fungi</taxon>
        <taxon>Dikarya</taxon>
        <taxon>Ascomycota</taxon>
        <taxon>Pezizomycotina</taxon>
        <taxon>Dothideomycetes</taxon>
        <taxon>Dothideomycetidae</taxon>
        <taxon>Myriangiales</taxon>
        <taxon>Elsinoaceae</taxon>
        <taxon>Elsinoe</taxon>
    </lineage>
</organism>
<dbReference type="PANTHER" id="PTHR31252:SF11">
    <property type="entry name" value="DUF4419 DOMAIN-CONTAINING PROTEIN"/>
    <property type="match status" value="1"/>
</dbReference>
<name>A0A8K0PDR1_9PEZI</name>
<dbReference type="InterPro" id="IPR025533">
    <property type="entry name" value="DUF4419"/>
</dbReference>
<dbReference type="PANTHER" id="PTHR31252">
    <property type="entry name" value="DUF4419 DOMAIN-CONTAINING PROTEIN"/>
    <property type="match status" value="1"/>
</dbReference>
<reference evidence="1" key="1">
    <citation type="submission" date="2021-07" db="EMBL/GenBank/DDBJ databases">
        <title>Elsinoe batatas strain:CRI-CJ2 Genome sequencing and assembly.</title>
        <authorList>
            <person name="Huang L."/>
        </authorList>
    </citation>
    <scope>NUCLEOTIDE SEQUENCE</scope>
    <source>
        <strain evidence="1">CRI-CJ2</strain>
    </source>
</reference>
<dbReference type="Pfam" id="PF14388">
    <property type="entry name" value="DUF4419"/>
    <property type="match status" value="1"/>
</dbReference>
<dbReference type="EMBL" id="JAESVG020000007">
    <property type="protein sequence ID" value="KAG8625981.1"/>
    <property type="molecule type" value="Genomic_DNA"/>
</dbReference>
<dbReference type="Proteomes" id="UP000809789">
    <property type="component" value="Unassembled WGS sequence"/>
</dbReference>
<dbReference type="AlphaFoldDB" id="A0A8K0PDR1"/>
<comment type="caution">
    <text evidence="1">The sequence shown here is derived from an EMBL/GenBank/DDBJ whole genome shotgun (WGS) entry which is preliminary data.</text>
</comment>
<evidence type="ECO:0000313" key="2">
    <source>
        <dbReference type="Proteomes" id="UP000809789"/>
    </source>
</evidence>
<keyword evidence="2" id="KW-1185">Reference proteome</keyword>
<gene>
    <name evidence="1" type="ORF">KVT40_006382</name>
</gene>